<dbReference type="PROSITE" id="PS00687">
    <property type="entry name" value="ALDEHYDE_DEHYDR_GLU"/>
    <property type="match status" value="1"/>
</dbReference>
<feature type="region of interest" description="Disordered" evidence="7">
    <location>
        <begin position="1"/>
        <end position="25"/>
    </location>
</feature>
<evidence type="ECO:0000256" key="2">
    <source>
        <dbReference type="ARBA" id="ARBA00023002"/>
    </source>
</evidence>
<comment type="similarity">
    <text evidence="1 6">Belongs to the aldehyde dehydrogenase family.</text>
</comment>
<dbReference type="AlphaFoldDB" id="W9YY03"/>
<evidence type="ECO:0000313" key="10">
    <source>
        <dbReference type="Proteomes" id="UP000019478"/>
    </source>
</evidence>
<dbReference type="SUPFAM" id="SSF53720">
    <property type="entry name" value="ALDH-like"/>
    <property type="match status" value="1"/>
</dbReference>
<sequence>MADEPSFTSFHNIVAGKPRGSEKTSYTVDPATLENLWEIPVATEQDVHDAVTAAKDAFKSWKKTPFDERLRLLKAWGDACRPYLKQFGEVIMKENGKPRAFGEFEANHSFNEAFNYFLTLKFPEEDHTVNDRDYHVRYTPLGVVVAICAWNFPLGQPVMKALPALLAGNTCIVKTSPFTPYSGMKVVELAQKILPPGVLQVLSGDDRLGPWLTHHPWVNKISFTGSTASGRKVAEAAAKGLKRVTLELGGNDPAIVFPDVDVEKIAPDLCFGSFWNTGQVCTAVKRIYIHKDIYTQLLDAMARAVNKWKVGAGTEAGAMVGPMQNEMQYKKVRGLFEEAKQKGYAAKFGGDVKDTKGFFLEPTIIDNPPPDSTLVTEEQFGPIVPAIPWSSEEEVIESANNTAMGLGASVWTKDLDRARRVAEQLEVGSVYINSYEKVSFRVPFGGHKDSGIGVECGPNALVPFCNMQVLHYNFKTA</sequence>
<evidence type="ECO:0000256" key="3">
    <source>
        <dbReference type="ARBA" id="ARBA00024226"/>
    </source>
</evidence>
<dbReference type="PANTHER" id="PTHR11699">
    <property type="entry name" value="ALDEHYDE DEHYDROGENASE-RELATED"/>
    <property type="match status" value="1"/>
</dbReference>
<reference evidence="9 10" key="1">
    <citation type="submission" date="2013-03" db="EMBL/GenBank/DDBJ databases">
        <title>The Genome Sequence of Capronia epimyces CBS 606.96.</title>
        <authorList>
            <consortium name="The Broad Institute Genomics Platform"/>
            <person name="Cuomo C."/>
            <person name="de Hoog S."/>
            <person name="Gorbushina A."/>
            <person name="Walker B."/>
            <person name="Young S.K."/>
            <person name="Zeng Q."/>
            <person name="Gargeya S."/>
            <person name="Fitzgerald M."/>
            <person name="Haas B."/>
            <person name="Abouelleil A."/>
            <person name="Allen A.W."/>
            <person name="Alvarado L."/>
            <person name="Arachchi H.M."/>
            <person name="Berlin A.M."/>
            <person name="Chapman S.B."/>
            <person name="Gainer-Dewar J."/>
            <person name="Goldberg J."/>
            <person name="Griggs A."/>
            <person name="Gujja S."/>
            <person name="Hansen M."/>
            <person name="Howarth C."/>
            <person name="Imamovic A."/>
            <person name="Ireland A."/>
            <person name="Larimer J."/>
            <person name="McCowan C."/>
            <person name="Murphy C."/>
            <person name="Pearson M."/>
            <person name="Poon T.W."/>
            <person name="Priest M."/>
            <person name="Roberts A."/>
            <person name="Saif S."/>
            <person name="Shea T."/>
            <person name="Sisk P."/>
            <person name="Sykes S."/>
            <person name="Wortman J."/>
            <person name="Nusbaum C."/>
            <person name="Birren B."/>
        </authorList>
    </citation>
    <scope>NUCLEOTIDE SEQUENCE [LARGE SCALE GENOMIC DNA]</scope>
    <source>
        <strain evidence="9 10">CBS 606.96</strain>
    </source>
</reference>
<gene>
    <name evidence="9" type="ORF">A1O3_04143</name>
</gene>
<dbReference type="InterPro" id="IPR015590">
    <property type="entry name" value="Aldehyde_DH_dom"/>
</dbReference>
<feature type="domain" description="Aldehyde dehydrogenase" evidence="8">
    <location>
        <begin position="23"/>
        <end position="468"/>
    </location>
</feature>
<dbReference type="InterPro" id="IPR016161">
    <property type="entry name" value="Ald_DH/histidinol_DH"/>
</dbReference>
<dbReference type="FunFam" id="3.40.605.10:FF:000007">
    <property type="entry name" value="NAD/NADP-dependent betaine aldehyde dehydrogenase"/>
    <property type="match status" value="1"/>
</dbReference>
<comment type="catalytic activity">
    <reaction evidence="4">
        <text>an aldehyde + NAD(+) + H2O = a carboxylate + NADH + 2 H(+)</text>
        <dbReference type="Rhea" id="RHEA:16185"/>
        <dbReference type="ChEBI" id="CHEBI:15377"/>
        <dbReference type="ChEBI" id="CHEBI:15378"/>
        <dbReference type="ChEBI" id="CHEBI:17478"/>
        <dbReference type="ChEBI" id="CHEBI:29067"/>
        <dbReference type="ChEBI" id="CHEBI:57540"/>
        <dbReference type="ChEBI" id="CHEBI:57945"/>
        <dbReference type="EC" id="1.2.1.3"/>
    </reaction>
</comment>
<dbReference type="OrthoDB" id="310895at2759"/>
<accession>W9YY03</accession>
<dbReference type="InterPro" id="IPR044086">
    <property type="entry name" value="LUC3-like"/>
</dbReference>
<dbReference type="FunFam" id="3.40.309.10:FF:000009">
    <property type="entry name" value="Aldehyde dehydrogenase A"/>
    <property type="match status" value="1"/>
</dbReference>
<feature type="active site" evidence="5">
    <location>
        <position position="247"/>
    </location>
</feature>
<keyword evidence="10" id="KW-1185">Reference proteome</keyword>
<protein>
    <recommendedName>
        <fullName evidence="3">aldehyde dehydrogenase (NAD(+))</fullName>
        <ecNumber evidence="3">1.2.1.3</ecNumber>
    </recommendedName>
</protein>
<dbReference type="EC" id="1.2.1.3" evidence="3"/>
<evidence type="ECO:0000256" key="4">
    <source>
        <dbReference type="ARBA" id="ARBA00049194"/>
    </source>
</evidence>
<dbReference type="GO" id="GO:0004029">
    <property type="term" value="F:aldehyde dehydrogenase (NAD+) activity"/>
    <property type="evidence" value="ECO:0007669"/>
    <property type="project" value="UniProtKB-EC"/>
</dbReference>
<keyword evidence="2 6" id="KW-0560">Oxidoreductase</keyword>
<evidence type="ECO:0000313" key="9">
    <source>
        <dbReference type="EMBL" id="EXJ87184.1"/>
    </source>
</evidence>
<comment type="caution">
    <text evidence="9">The sequence shown here is derived from an EMBL/GenBank/DDBJ whole genome shotgun (WGS) entry which is preliminary data.</text>
</comment>
<dbReference type="Proteomes" id="UP000019478">
    <property type="component" value="Unassembled WGS sequence"/>
</dbReference>
<evidence type="ECO:0000259" key="8">
    <source>
        <dbReference type="Pfam" id="PF00171"/>
    </source>
</evidence>
<name>W9YY03_9EURO</name>
<dbReference type="InterPro" id="IPR016160">
    <property type="entry name" value="Ald_DH_CS_CYS"/>
</dbReference>
<dbReference type="Pfam" id="PF00171">
    <property type="entry name" value="Aldedh"/>
    <property type="match status" value="1"/>
</dbReference>
<dbReference type="EMBL" id="AMGY01000003">
    <property type="protein sequence ID" value="EXJ87184.1"/>
    <property type="molecule type" value="Genomic_DNA"/>
</dbReference>
<dbReference type="HOGENOM" id="CLU_005391_0_0_1"/>
<dbReference type="PROSITE" id="PS00070">
    <property type="entry name" value="ALDEHYDE_DEHYDR_CYS"/>
    <property type="match status" value="1"/>
</dbReference>
<evidence type="ECO:0000256" key="6">
    <source>
        <dbReference type="RuleBase" id="RU003345"/>
    </source>
</evidence>
<proteinExistence type="inferred from homology"/>
<dbReference type="InterPro" id="IPR029510">
    <property type="entry name" value="Ald_DH_CS_GLU"/>
</dbReference>
<dbReference type="STRING" id="1182542.W9YY03"/>
<dbReference type="CDD" id="cd07106">
    <property type="entry name" value="ALDH_AldA-AAD23400"/>
    <property type="match status" value="1"/>
</dbReference>
<dbReference type="RefSeq" id="XP_007732463.1">
    <property type="nucleotide sequence ID" value="XM_007734273.1"/>
</dbReference>
<dbReference type="GeneID" id="19168263"/>
<evidence type="ECO:0000256" key="7">
    <source>
        <dbReference type="SAM" id="MobiDB-lite"/>
    </source>
</evidence>
<dbReference type="Gene3D" id="3.40.605.10">
    <property type="entry name" value="Aldehyde Dehydrogenase, Chain A, domain 1"/>
    <property type="match status" value="1"/>
</dbReference>
<evidence type="ECO:0000256" key="5">
    <source>
        <dbReference type="PROSITE-ProRule" id="PRU10007"/>
    </source>
</evidence>
<dbReference type="Gene3D" id="3.40.309.10">
    <property type="entry name" value="Aldehyde Dehydrogenase, Chain A, domain 2"/>
    <property type="match status" value="1"/>
</dbReference>
<feature type="compositionally biased region" description="Polar residues" evidence="7">
    <location>
        <begin position="1"/>
        <end position="11"/>
    </location>
</feature>
<dbReference type="InterPro" id="IPR016163">
    <property type="entry name" value="Ald_DH_C"/>
</dbReference>
<dbReference type="InterPro" id="IPR016162">
    <property type="entry name" value="Ald_DH_N"/>
</dbReference>
<evidence type="ECO:0000256" key="1">
    <source>
        <dbReference type="ARBA" id="ARBA00009986"/>
    </source>
</evidence>
<dbReference type="eggNOG" id="KOG2450">
    <property type="taxonomic scope" value="Eukaryota"/>
</dbReference>
<organism evidence="9 10">
    <name type="scientific">Capronia epimyces CBS 606.96</name>
    <dbReference type="NCBI Taxonomy" id="1182542"/>
    <lineage>
        <taxon>Eukaryota</taxon>
        <taxon>Fungi</taxon>
        <taxon>Dikarya</taxon>
        <taxon>Ascomycota</taxon>
        <taxon>Pezizomycotina</taxon>
        <taxon>Eurotiomycetes</taxon>
        <taxon>Chaetothyriomycetidae</taxon>
        <taxon>Chaetothyriales</taxon>
        <taxon>Herpotrichiellaceae</taxon>
        <taxon>Capronia</taxon>
    </lineage>
</organism>